<evidence type="ECO:0000313" key="3">
    <source>
        <dbReference type="EMBL" id="KAK4483427.1"/>
    </source>
</evidence>
<dbReference type="EMBL" id="JAYDYQ010002534">
    <property type="protein sequence ID" value="KAK4483427.1"/>
    <property type="molecule type" value="Genomic_DNA"/>
</dbReference>
<dbReference type="Pfam" id="PF00067">
    <property type="entry name" value="p450"/>
    <property type="match status" value="1"/>
</dbReference>
<accession>A0ABR0D2C0</accession>
<evidence type="ECO:0000256" key="1">
    <source>
        <dbReference type="ARBA" id="ARBA00004167"/>
    </source>
</evidence>
<comment type="caution">
    <text evidence="3">The sequence shown here is derived from an EMBL/GenBank/DDBJ whole genome shotgun (WGS) entry which is preliminary data.</text>
</comment>
<dbReference type="PANTHER" id="PTHR24299:SF59">
    <property type="entry name" value="CYTOCHROME P450 SUPERFAMILY PROTEIN"/>
    <property type="match status" value="1"/>
</dbReference>
<keyword evidence="2" id="KW-0560">Oxidoreductase</keyword>
<sequence>MELLQTVLVLLLCFALWLCIGRLKLNFGNRNSSKLPPGPKPFPIIGNILELGQNPHKSLAKLSKTYGPLMRLKLGSMTMIVVSSPETAQLVLQKYDQNFSDRPTLEAGRPLDHLKFSVAWLPAASVFRPFRLRPPLDYAQILREGPTHMGLHIDRSDRRLDLPE</sequence>
<dbReference type="Proteomes" id="UP001291926">
    <property type="component" value="Unassembled WGS sequence"/>
</dbReference>
<gene>
    <name evidence="3" type="ORF">RD792_010614</name>
</gene>
<evidence type="ECO:0008006" key="5">
    <source>
        <dbReference type="Google" id="ProtNLM"/>
    </source>
</evidence>
<dbReference type="SUPFAM" id="SSF48264">
    <property type="entry name" value="Cytochrome P450"/>
    <property type="match status" value="1"/>
</dbReference>
<protein>
    <recommendedName>
        <fullName evidence="5">Cytochrome P450</fullName>
    </recommendedName>
</protein>
<evidence type="ECO:0000256" key="2">
    <source>
        <dbReference type="ARBA" id="ARBA00023002"/>
    </source>
</evidence>
<dbReference type="Gene3D" id="1.10.630.10">
    <property type="entry name" value="Cytochrome P450"/>
    <property type="match status" value="1"/>
</dbReference>
<name>A0ABR0D2C0_9LAMI</name>
<dbReference type="InterPro" id="IPR001128">
    <property type="entry name" value="Cyt_P450"/>
</dbReference>
<organism evidence="3 4">
    <name type="scientific">Penstemon davidsonii</name>
    <dbReference type="NCBI Taxonomy" id="160366"/>
    <lineage>
        <taxon>Eukaryota</taxon>
        <taxon>Viridiplantae</taxon>
        <taxon>Streptophyta</taxon>
        <taxon>Embryophyta</taxon>
        <taxon>Tracheophyta</taxon>
        <taxon>Spermatophyta</taxon>
        <taxon>Magnoliopsida</taxon>
        <taxon>eudicotyledons</taxon>
        <taxon>Gunneridae</taxon>
        <taxon>Pentapetalae</taxon>
        <taxon>asterids</taxon>
        <taxon>lamiids</taxon>
        <taxon>Lamiales</taxon>
        <taxon>Plantaginaceae</taxon>
        <taxon>Cheloneae</taxon>
        <taxon>Penstemon</taxon>
    </lineage>
</organism>
<comment type="subcellular location">
    <subcellularLocation>
        <location evidence="1">Membrane</location>
        <topology evidence="1">Single-pass membrane protein</topology>
    </subcellularLocation>
</comment>
<dbReference type="PANTHER" id="PTHR24299">
    <property type="entry name" value="CYTOCHROME P450 FAMILY 1"/>
    <property type="match status" value="1"/>
</dbReference>
<proteinExistence type="predicted"/>
<keyword evidence="4" id="KW-1185">Reference proteome</keyword>
<dbReference type="InterPro" id="IPR036396">
    <property type="entry name" value="Cyt_P450_sf"/>
</dbReference>
<reference evidence="3 4" key="1">
    <citation type="journal article" date="2023" name="bioRxiv">
        <title>Genome report: Whole genome sequence and annotation of Penstemon davidsonii.</title>
        <authorList>
            <person name="Ostevik K.L."/>
            <person name="Alabady M."/>
            <person name="Zhang M."/>
            <person name="Rausher M.D."/>
        </authorList>
    </citation>
    <scope>NUCLEOTIDE SEQUENCE [LARGE SCALE GENOMIC DNA]</scope>
    <source>
        <strain evidence="3">DNT005</strain>
        <tissue evidence="3">Whole leaf</tissue>
    </source>
</reference>
<evidence type="ECO:0000313" key="4">
    <source>
        <dbReference type="Proteomes" id="UP001291926"/>
    </source>
</evidence>
<dbReference type="InterPro" id="IPR002401">
    <property type="entry name" value="Cyt_P450_E_grp-I"/>
</dbReference>
<dbReference type="PRINTS" id="PR00463">
    <property type="entry name" value="EP450I"/>
</dbReference>